<keyword evidence="2" id="KW-1185">Reference proteome</keyword>
<evidence type="ECO:0000313" key="2">
    <source>
        <dbReference type="Proteomes" id="UP000288216"/>
    </source>
</evidence>
<comment type="caution">
    <text evidence="1">The sequence shown here is derived from an EMBL/GenBank/DDBJ whole genome shotgun (WGS) entry which is preliminary data.</text>
</comment>
<protein>
    <submittedName>
        <fullName evidence="1">Uncharacterized protein</fullName>
    </submittedName>
</protein>
<accession>A0A401P359</accession>
<reference evidence="1 2" key="1">
    <citation type="journal article" date="2018" name="Nat. Ecol. Evol.">
        <title>Shark genomes provide insights into elasmobranch evolution and the origin of vertebrates.</title>
        <authorList>
            <person name="Hara Y"/>
            <person name="Yamaguchi K"/>
            <person name="Onimaru K"/>
            <person name="Kadota M"/>
            <person name="Koyanagi M"/>
            <person name="Keeley SD"/>
            <person name="Tatsumi K"/>
            <person name="Tanaka K"/>
            <person name="Motone F"/>
            <person name="Kageyama Y"/>
            <person name="Nozu R"/>
            <person name="Adachi N"/>
            <person name="Nishimura O"/>
            <person name="Nakagawa R"/>
            <person name="Tanegashima C"/>
            <person name="Kiyatake I"/>
            <person name="Matsumoto R"/>
            <person name="Murakumo K"/>
            <person name="Nishida K"/>
            <person name="Terakita A"/>
            <person name="Kuratani S"/>
            <person name="Sato K"/>
            <person name="Hyodo S Kuraku.S."/>
        </authorList>
    </citation>
    <scope>NUCLEOTIDE SEQUENCE [LARGE SCALE GENOMIC DNA]</scope>
</reference>
<dbReference type="AlphaFoldDB" id="A0A401P359"/>
<gene>
    <name evidence="1" type="ORF">scyTo_0010261</name>
</gene>
<evidence type="ECO:0000313" key="1">
    <source>
        <dbReference type="EMBL" id="GCB67547.1"/>
    </source>
</evidence>
<proteinExistence type="predicted"/>
<dbReference type="Proteomes" id="UP000288216">
    <property type="component" value="Unassembled WGS sequence"/>
</dbReference>
<dbReference type="EMBL" id="BFAA01004387">
    <property type="protein sequence ID" value="GCB67547.1"/>
    <property type="molecule type" value="Genomic_DNA"/>
</dbReference>
<name>A0A401P359_SCYTO</name>
<organism evidence="1 2">
    <name type="scientific">Scyliorhinus torazame</name>
    <name type="common">Cloudy catshark</name>
    <name type="synonym">Catulus torazame</name>
    <dbReference type="NCBI Taxonomy" id="75743"/>
    <lineage>
        <taxon>Eukaryota</taxon>
        <taxon>Metazoa</taxon>
        <taxon>Chordata</taxon>
        <taxon>Craniata</taxon>
        <taxon>Vertebrata</taxon>
        <taxon>Chondrichthyes</taxon>
        <taxon>Elasmobranchii</taxon>
        <taxon>Galeomorphii</taxon>
        <taxon>Galeoidea</taxon>
        <taxon>Carcharhiniformes</taxon>
        <taxon>Scyliorhinidae</taxon>
        <taxon>Scyliorhinus</taxon>
    </lineage>
</organism>
<sequence length="67" mass="7622">MDTTITRENTTHQVRVAYSVDFLQLTLDGFNDIDLVWDVNITYVSASHKEVIQLRHSAPPVSVRHLG</sequence>